<evidence type="ECO:0000313" key="1">
    <source>
        <dbReference type="EMBL" id="MEK0083364.1"/>
    </source>
</evidence>
<name>A0ABU8XQL1_9PROT</name>
<proteinExistence type="predicted"/>
<organism evidence="1 2">
    <name type="scientific">Benzoatithermus flavus</name>
    <dbReference type="NCBI Taxonomy" id="3108223"/>
    <lineage>
        <taxon>Bacteria</taxon>
        <taxon>Pseudomonadati</taxon>
        <taxon>Pseudomonadota</taxon>
        <taxon>Alphaproteobacteria</taxon>
        <taxon>Geminicoccales</taxon>
        <taxon>Geminicoccaceae</taxon>
        <taxon>Benzoatithermus</taxon>
    </lineage>
</organism>
<dbReference type="RefSeq" id="WP_418159207.1">
    <property type="nucleotide sequence ID" value="NZ_JBBLZC010000007.1"/>
</dbReference>
<dbReference type="PANTHER" id="PTHR35841">
    <property type="entry name" value="PHOSPHONATES-BINDING PERIPLASMIC PROTEIN"/>
    <property type="match status" value="1"/>
</dbReference>
<keyword evidence="2" id="KW-1185">Reference proteome</keyword>
<dbReference type="SUPFAM" id="SSF53850">
    <property type="entry name" value="Periplasmic binding protein-like II"/>
    <property type="match status" value="1"/>
</dbReference>
<dbReference type="PANTHER" id="PTHR35841:SF1">
    <property type="entry name" value="PHOSPHONATES-BINDING PERIPLASMIC PROTEIN"/>
    <property type="match status" value="1"/>
</dbReference>
<evidence type="ECO:0000313" key="2">
    <source>
        <dbReference type="Proteomes" id="UP001375743"/>
    </source>
</evidence>
<dbReference type="EMBL" id="JBBLZC010000007">
    <property type="protein sequence ID" value="MEK0083364.1"/>
    <property type="molecule type" value="Genomic_DNA"/>
</dbReference>
<dbReference type="Gene3D" id="3.40.190.10">
    <property type="entry name" value="Periplasmic binding protein-like II"/>
    <property type="match status" value="1"/>
</dbReference>
<comment type="caution">
    <text evidence="1">The sequence shown here is derived from an EMBL/GenBank/DDBJ whole genome shotgun (WGS) entry which is preliminary data.</text>
</comment>
<protein>
    <submittedName>
        <fullName evidence="1">PhnD/SsuA/transferrin family substrate-binding protein</fullName>
    </submittedName>
</protein>
<reference evidence="1 2" key="1">
    <citation type="submission" date="2024-01" db="EMBL/GenBank/DDBJ databases">
        <title>Multi-omics insights into the function and evolution of sodium benzoate biodegradation pathways in Benzoatithermus flavus gen. nov., sp. nov. from hot spring.</title>
        <authorList>
            <person name="Hu C.-J."/>
            <person name="Li W.-J."/>
        </authorList>
    </citation>
    <scope>NUCLEOTIDE SEQUENCE [LARGE SCALE GENOMIC DNA]</scope>
    <source>
        <strain evidence="1 2">SYSU G07066</strain>
    </source>
</reference>
<accession>A0ABU8XQL1</accession>
<sequence length="267" mass="28046">MRASLPMYDLPELRAATDGWWAGLAAALVRQGFAPVPAGLDRSEPIARVWHAPDLLLSQCCSRDLVTHLAGVVAPVALPSYRVPGCGPGTYRSFLVVRRDDPRSDLAAFAGAVAAINYPGSHSGFVALAHTLARHGLPERFLGRGRLTGSHRASLVAVAGGRADLAAVDCVTWALLAAADPALVGRLRILAESEPAPALPYVTAIARPEEERRRLFAALEETALAPDLAAVRARLRIAGFLPATATAFARTAAMAEAALKEPCAILG</sequence>
<gene>
    <name evidence="1" type="ORF">U1T56_09370</name>
</gene>
<dbReference type="Proteomes" id="UP001375743">
    <property type="component" value="Unassembled WGS sequence"/>
</dbReference>
<dbReference type="Pfam" id="PF12974">
    <property type="entry name" value="Phosphonate-bd"/>
    <property type="match status" value="1"/>
</dbReference>